<evidence type="ECO:0000256" key="3">
    <source>
        <dbReference type="ARBA" id="ARBA00022840"/>
    </source>
</evidence>
<dbReference type="OMA" id="RECETPK"/>
<dbReference type="SMART" id="SM00220">
    <property type="entry name" value="S_TKc"/>
    <property type="match status" value="1"/>
</dbReference>
<dbReference type="RefSeq" id="XP_005717107.1">
    <property type="nucleotide sequence ID" value="XM_005717050.1"/>
</dbReference>
<evidence type="ECO:0000256" key="6">
    <source>
        <dbReference type="SAM" id="Coils"/>
    </source>
</evidence>
<name>R7QHN7_CHOCR</name>
<comment type="similarity">
    <text evidence="5">Belongs to the protein kinase superfamily.</text>
</comment>
<dbReference type="GO" id="GO:0005524">
    <property type="term" value="F:ATP binding"/>
    <property type="evidence" value="ECO:0007669"/>
    <property type="project" value="UniProtKB-UniRule"/>
</dbReference>
<feature type="binding site" evidence="4">
    <location>
        <position position="139"/>
    </location>
    <ligand>
        <name>ATP</name>
        <dbReference type="ChEBI" id="CHEBI:30616"/>
    </ligand>
</feature>
<organism evidence="8 9">
    <name type="scientific">Chondrus crispus</name>
    <name type="common">Carrageen Irish moss</name>
    <name type="synonym">Polymorpha crispa</name>
    <dbReference type="NCBI Taxonomy" id="2769"/>
    <lineage>
        <taxon>Eukaryota</taxon>
        <taxon>Rhodophyta</taxon>
        <taxon>Florideophyceae</taxon>
        <taxon>Rhodymeniophycidae</taxon>
        <taxon>Gigartinales</taxon>
        <taxon>Gigartinaceae</taxon>
        <taxon>Chondrus</taxon>
    </lineage>
</organism>
<proteinExistence type="inferred from homology"/>
<keyword evidence="9" id="KW-1185">Reference proteome</keyword>
<dbReference type="Pfam" id="PF00069">
    <property type="entry name" value="Pkinase"/>
    <property type="match status" value="1"/>
</dbReference>
<accession>R7QHN7</accession>
<dbReference type="InterPro" id="IPR008271">
    <property type="entry name" value="Ser/Thr_kinase_AS"/>
</dbReference>
<evidence type="ECO:0000313" key="8">
    <source>
        <dbReference type="EMBL" id="CDF37288.1"/>
    </source>
</evidence>
<protein>
    <recommendedName>
        <fullName evidence="1">non-specific serine/threonine protein kinase</fullName>
        <ecNumber evidence="1">2.7.11.1</ecNumber>
    </recommendedName>
</protein>
<dbReference type="KEGG" id="ccp:CHC_T00008455001"/>
<dbReference type="EMBL" id="HG001828">
    <property type="protein sequence ID" value="CDF37288.1"/>
    <property type="molecule type" value="Genomic_DNA"/>
</dbReference>
<dbReference type="EC" id="2.7.11.1" evidence="1"/>
<evidence type="ECO:0000256" key="1">
    <source>
        <dbReference type="ARBA" id="ARBA00012513"/>
    </source>
</evidence>
<dbReference type="AlphaFoldDB" id="R7QHN7"/>
<sequence length="413" mass="47817">MEELRVYTVVLRVTFKMFPPFALFPRIHLANVLFSTEEKGREPEAKRIPKVTLRKSTAQKSDEGCMPFMHLWRGFKALFKGKGRDRQKRLLYAHLIPGTIIGERFIIRELLGHGGGGKVYGAVDLDTGKQLAVKMVVGKEMFSTLKTEYMVHRALRKAKNITEGLTKIHYLGSYGDMYVMVMDRHGPSLEHLVKASGALKAPDVLRIGLQAIDRLENLHDRGYVHKDIKPENMMMDLDTEQKLHLIDFGLTAKYKDKNGEHVPNVTSKFVGTVCFTSYHVDNSCVSVRRDDMESLMMVLAYMRRGCLPWSMMGTGGEYQGNVRQLLQDIWAAKESVTLEHLCKGMPQEFLEVMRYARGMEFEERPNYEWMRMKFRDALSKLKEERELAQREEDLLRKMEVWEKQKRVSGIKTW</sequence>
<keyword evidence="3 4" id="KW-0067">ATP-binding</keyword>
<dbReference type="PROSITE" id="PS00107">
    <property type="entry name" value="PROTEIN_KINASE_ATP"/>
    <property type="match status" value="1"/>
</dbReference>
<dbReference type="InterPro" id="IPR011009">
    <property type="entry name" value="Kinase-like_dom_sf"/>
</dbReference>
<evidence type="ECO:0000256" key="4">
    <source>
        <dbReference type="PROSITE-ProRule" id="PRU10141"/>
    </source>
</evidence>
<evidence type="ECO:0000313" key="9">
    <source>
        <dbReference type="Proteomes" id="UP000012073"/>
    </source>
</evidence>
<feature type="domain" description="Protein kinase" evidence="7">
    <location>
        <begin position="105"/>
        <end position="378"/>
    </location>
</feature>
<keyword evidence="5" id="KW-0723">Serine/threonine-protein kinase</keyword>
<dbReference type="GO" id="GO:0004674">
    <property type="term" value="F:protein serine/threonine kinase activity"/>
    <property type="evidence" value="ECO:0007669"/>
    <property type="project" value="UniProtKB-KW"/>
</dbReference>
<dbReference type="Gene3D" id="1.10.510.10">
    <property type="entry name" value="Transferase(Phosphotransferase) domain 1"/>
    <property type="match status" value="1"/>
</dbReference>
<dbReference type="InterPro" id="IPR017441">
    <property type="entry name" value="Protein_kinase_ATP_BS"/>
</dbReference>
<evidence type="ECO:0000256" key="2">
    <source>
        <dbReference type="ARBA" id="ARBA00022741"/>
    </source>
</evidence>
<dbReference type="STRING" id="2769.R7QHN7"/>
<feature type="coiled-coil region" evidence="6">
    <location>
        <begin position="371"/>
        <end position="404"/>
    </location>
</feature>
<keyword evidence="2 4" id="KW-0547">Nucleotide-binding</keyword>
<dbReference type="PANTHER" id="PTHR11909">
    <property type="entry name" value="CASEIN KINASE-RELATED"/>
    <property type="match status" value="1"/>
</dbReference>
<dbReference type="InterPro" id="IPR050235">
    <property type="entry name" value="CK1_Ser-Thr_kinase"/>
</dbReference>
<dbReference type="SUPFAM" id="SSF56112">
    <property type="entry name" value="Protein kinase-like (PK-like)"/>
    <property type="match status" value="1"/>
</dbReference>
<dbReference type="PROSITE" id="PS00108">
    <property type="entry name" value="PROTEIN_KINASE_ST"/>
    <property type="match status" value="1"/>
</dbReference>
<gene>
    <name evidence="8" type="ORF">CHC_T00008455001</name>
</gene>
<keyword evidence="8" id="KW-0418">Kinase</keyword>
<dbReference type="Gramene" id="CDF37288">
    <property type="protein sequence ID" value="CDF37288"/>
    <property type="gene ID" value="CHC_T00008455001"/>
</dbReference>
<dbReference type="PROSITE" id="PS50011">
    <property type="entry name" value="PROTEIN_KINASE_DOM"/>
    <property type="match status" value="1"/>
</dbReference>
<keyword evidence="6" id="KW-0175">Coiled coil</keyword>
<evidence type="ECO:0000256" key="5">
    <source>
        <dbReference type="RuleBase" id="RU000304"/>
    </source>
</evidence>
<dbReference type="InterPro" id="IPR000719">
    <property type="entry name" value="Prot_kinase_dom"/>
</dbReference>
<dbReference type="Proteomes" id="UP000012073">
    <property type="component" value="Unassembled WGS sequence"/>
</dbReference>
<reference evidence="9" key="1">
    <citation type="journal article" date="2013" name="Proc. Natl. Acad. Sci. U.S.A.">
        <title>Genome structure and metabolic features in the red seaweed Chondrus crispus shed light on evolution of the Archaeplastida.</title>
        <authorList>
            <person name="Collen J."/>
            <person name="Porcel B."/>
            <person name="Carre W."/>
            <person name="Ball S.G."/>
            <person name="Chaparro C."/>
            <person name="Tonon T."/>
            <person name="Barbeyron T."/>
            <person name="Michel G."/>
            <person name="Noel B."/>
            <person name="Valentin K."/>
            <person name="Elias M."/>
            <person name="Artiguenave F."/>
            <person name="Arun A."/>
            <person name="Aury J.M."/>
            <person name="Barbosa-Neto J.F."/>
            <person name="Bothwell J.H."/>
            <person name="Bouget F.Y."/>
            <person name="Brillet L."/>
            <person name="Cabello-Hurtado F."/>
            <person name="Capella-Gutierrez S."/>
            <person name="Charrier B."/>
            <person name="Cladiere L."/>
            <person name="Cock J.M."/>
            <person name="Coelho S.M."/>
            <person name="Colleoni C."/>
            <person name="Czjzek M."/>
            <person name="Da Silva C."/>
            <person name="Delage L."/>
            <person name="Denoeud F."/>
            <person name="Deschamps P."/>
            <person name="Dittami S.M."/>
            <person name="Gabaldon T."/>
            <person name="Gachon C.M."/>
            <person name="Groisillier A."/>
            <person name="Herve C."/>
            <person name="Jabbari K."/>
            <person name="Katinka M."/>
            <person name="Kloareg B."/>
            <person name="Kowalczyk N."/>
            <person name="Labadie K."/>
            <person name="Leblanc C."/>
            <person name="Lopez P.J."/>
            <person name="McLachlan D.H."/>
            <person name="Meslet-Cladiere L."/>
            <person name="Moustafa A."/>
            <person name="Nehr Z."/>
            <person name="Nyvall Collen P."/>
            <person name="Panaud O."/>
            <person name="Partensky F."/>
            <person name="Poulain J."/>
            <person name="Rensing S.A."/>
            <person name="Rousvoal S."/>
            <person name="Samson G."/>
            <person name="Symeonidi A."/>
            <person name="Weissenbach J."/>
            <person name="Zambounis A."/>
            <person name="Wincker P."/>
            <person name="Boyen C."/>
        </authorList>
    </citation>
    <scope>NUCLEOTIDE SEQUENCE [LARGE SCALE GENOMIC DNA]</scope>
    <source>
        <strain evidence="9">cv. Stackhouse</strain>
    </source>
</reference>
<dbReference type="OrthoDB" id="5800476at2759"/>
<dbReference type="GeneID" id="17324824"/>
<keyword evidence="8" id="KW-0808">Transferase</keyword>
<evidence type="ECO:0000259" key="7">
    <source>
        <dbReference type="PROSITE" id="PS50011"/>
    </source>
</evidence>